<proteinExistence type="predicted"/>
<evidence type="ECO:0000256" key="11">
    <source>
        <dbReference type="SAM" id="Phobius"/>
    </source>
</evidence>
<evidence type="ECO:0000256" key="8">
    <source>
        <dbReference type="ARBA" id="ARBA00022989"/>
    </source>
</evidence>
<dbReference type="Proteomes" id="UP000244013">
    <property type="component" value="Unassembled WGS sequence"/>
</dbReference>
<evidence type="ECO:0000256" key="3">
    <source>
        <dbReference type="ARBA" id="ARBA00012438"/>
    </source>
</evidence>
<dbReference type="AlphaFoldDB" id="A0A2T5U0I9"/>
<dbReference type="CDD" id="cd00082">
    <property type="entry name" value="HisKA"/>
    <property type="match status" value="1"/>
</dbReference>
<dbReference type="EC" id="2.7.13.3" evidence="3"/>
<dbReference type="OrthoDB" id="9815202at2"/>
<keyword evidence="7 14" id="KW-0418">Kinase</keyword>
<evidence type="ECO:0000256" key="6">
    <source>
        <dbReference type="ARBA" id="ARBA00022692"/>
    </source>
</evidence>
<dbReference type="Pfam" id="PF00512">
    <property type="entry name" value="HisKA"/>
    <property type="match status" value="1"/>
</dbReference>
<evidence type="ECO:0000256" key="2">
    <source>
        <dbReference type="ARBA" id="ARBA00004370"/>
    </source>
</evidence>
<evidence type="ECO:0000256" key="4">
    <source>
        <dbReference type="ARBA" id="ARBA00022553"/>
    </source>
</evidence>
<keyword evidence="10 11" id="KW-0472">Membrane</keyword>
<evidence type="ECO:0000256" key="1">
    <source>
        <dbReference type="ARBA" id="ARBA00000085"/>
    </source>
</evidence>
<name>A0A2T5U0I9_9SPHN</name>
<dbReference type="CDD" id="cd00075">
    <property type="entry name" value="HATPase"/>
    <property type="match status" value="1"/>
</dbReference>
<organism evidence="14 15">
    <name type="scientific">Sphingomonas faeni</name>
    <dbReference type="NCBI Taxonomy" id="185950"/>
    <lineage>
        <taxon>Bacteria</taxon>
        <taxon>Pseudomonadati</taxon>
        <taxon>Pseudomonadota</taxon>
        <taxon>Alphaproteobacteria</taxon>
        <taxon>Sphingomonadales</taxon>
        <taxon>Sphingomonadaceae</taxon>
        <taxon>Sphingomonas</taxon>
    </lineage>
</organism>
<dbReference type="PROSITE" id="PS50109">
    <property type="entry name" value="HIS_KIN"/>
    <property type="match status" value="1"/>
</dbReference>
<dbReference type="GO" id="GO:0005886">
    <property type="term" value="C:plasma membrane"/>
    <property type="evidence" value="ECO:0007669"/>
    <property type="project" value="TreeGrafter"/>
</dbReference>
<comment type="caution">
    <text evidence="14">The sequence shown here is derived from an EMBL/GenBank/DDBJ whole genome shotgun (WGS) entry which is preliminary data.</text>
</comment>
<keyword evidence="9" id="KW-0902">Two-component regulatory system</keyword>
<evidence type="ECO:0000259" key="13">
    <source>
        <dbReference type="PROSITE" id="PS50885"/>
    </source>
</evidence>
<dbReference type="PANTHER" id="PTHR45436">
    <property type="entry name" value="SENSOR HISTIDINE KINASE YKOH"/>
    <property type="match status" value="1"/>
</dbReference>
<comment type="catalytic activity">
    <reaction evidence="1">
        <text>ATP + protein L-histidine = ADP + protein N-phospho-L-histidine.</text>
        <dbReference type="EC" id="2.7.13.3"/>
    </reaction>
</comment>
<dbReference type="InterPro" id="IPR003660">
    <property type="entry name" value="HAMP_dom"/>
</dbReference>
<dbReference type="SUPFAM" id="SSF158472">
    <property type="entry name" value="HAMP domain-like"/>
    <property type="match status" value="1"/>
</dbReference>
<keyword evidence="8 11" id="KW-1133">Transmembrane helix</keyword>
<feature type="transmembrane region" description="Helical" evidence="11">
    <location>
        <begin position="153"/>
        <end position="176"/>
    </location>
</feature>
<dbReference type="GO" id="GO:0000155">
    <property type="term" value="F:phosphorelay sensor kinase activity"/>
    <property type="evidence" value="ECO:0007669"/>
    <property type="project" value="InterPro"/>
</dbReference>
<evidence type="ECO:0000259" key="12">
    <source>
        <dbReference type="PROSITE" id="PS50109"/>
    </source>
</evidence>
<keyword evidence="5" id="KW-0808">Transferase</keyword>
<feature type="domain" description="Histidine kinase" evidence="12">
    <location>
        <begin position="235"/>
        <end position="446"/>
    </location>
</feature>
<sequence>MTRLRSLRALTLAFLIAFLVATLGTGFAIYTATQRTIERLVDRRILVVSDAAAGISGDRSPEELVRRINAATRERDTGDIGFLLLDATGRRLGGNIALPRRLPMGFSTVALKDQIAGLSAGRALVRDVGHGMTLVTIAETEPFDDYNAARVRIYLVGFGSILLVVIGGLLFFVITIGRRIGETRRTVDAIIDGDMSRRVPVDRSGGEFAHQAMAFNRMLDRISELMASISNVSNDIAHDLRTPLARLRSQLALALRRAQTDSQRDDLETAIAMSDELLEMFAAMLRIAEIEGGDRRAAFATLDLAALADDIATMMQPVVVDVDRTLTLEPSPVAEIVGDRQLLGQMLVNLIENALRHTPPGSRIEIGVTTTGKTATLTVTDTGPGIPADQRKLALRRFGRLDASRHNDGHGLGLPLIQAIVRLHRGTILLEDAAPGLRVVIALPKG</sequence>
<dbReference type="Gene3D" id="3.30.565.10">
    <property type="entry name" value="Histidine kinase-like ATPase, C-terminal domain"/>
    <property type="match status" value="1"/>
</dbReference>
<dbReference type="GeneID" id="91007019"/>
<dbReference type="SMART" id="SM00388">
    <property type="entry name" value="HisKA"/>
    <property type="match status" value="1"/>
</dbReference>
<dbReference type="CDD" id="cd06225">
    <property type="entry name" value="HAMP"/>
    <property type="match status" value="1"/>
</dbReference>
<dbReference type="PRINTS" id="PR00344">
    <property type="entry name" value="BCTRLSENSOR"/>
</dbReference>
<dbReference type="SMART" id="SM00387">
    <property type="entry name" value="HATPase_c"/>
    <property type="match status" value="1"/>
</dbReference>
<gene>
    <name evidence="14" type="ORF">C8J25_108108</name>
</gene>
<keyword evidence="4" id="KW-0597">Phosphoprotein</keyword>
<evidence type="ECO:0000256" key="9">
    <source>
        <dbReference type="ARBA" id="ARBA00023012"/>
    </source>
</evidence>
<evidence type="ECO:0000256" key="5">
    <source>
        <dbReference type="ARBA" id="ARBA00022679"/>
    </source>
</evidence>
<dbReference type="InterPro" id="IPR004358">
    <property type="entry name" value="Sig_transdc_His_kin-like_C"/>
</dbReference>
<dbReference type="SUPFAM" id="SSF47384">
    <property type="entry name" value="Homodimeric domain of signal transducing histidine kinase"/>
    <property type="match status" value="1"/>
</dbReference>
<dbReference type="SMART" id="SM00304">
    <property type="entry name" value="HAMP"/>
    <property type="match status" value="1"/>
</dbReference>
<evidence type="ECO:0000256" key="10">
    <source>
        <dbReference type="ARBA" id="ARBA00023136"/>
    </source>
</evidence>
<evidence type="ECO:0000256" key="7">
    <source>
        <dbReference type="ARBA" id="ARBA00022777"/>
    </source>
</evidence>
<dbReference type="InterPro" id="IPR036097">
    <property type="entry name" value="HisK_dim/P_sf"/>
</dbReference>
<evidence type="ECO:0000313" key="14">
    <source>
        <dbReference type="EMBL" id="PTW45018.1"/>
    </source>
</evidence>
<dbReference type="InterPro" id="IPR003661">
    <property type="entry name" value="HisK_dim/P_dom"/>
</dbReference>
<keyword evidence="6 11" id="KW-0812">Transmembrane</keyword>
<dbReference type="InterPro" id="IPR050428">
    <property type="entry name" value="TCS_sensor_his_kinase"/>
</dbReference>
<accession>A0A2T5U0I9</accession>
<feature type="domain" description="HAMP" evidence="13">
    <location>
        <begin position="174"/>
        <end position="227"/>
    </location>
</feature>
<dbReference type="InterPro" id="IPR003594">
    <property type="entry name" value="HATPase_dom"/>
</dbReference>
<dbReference type="Gene3D" id="6.10.340.10">
    <property type="match status" value="1"/>
</dbReference>
<protein>
    <recommendedName>
        <fullName evidence="3">histidine kinase</fullName>
        <ecNumber evidence="3">2.7.13.3</ecNumber>
    </recommendedName>
</protein>
<dbReference type="PANTHER" id="PTHR45436:SF8">
    <property type="entry name" value="HISTIDINE KINASE"/>
    <property type="match status" value="1"/>
</dbReference>
<dbReference type="EMBL" id="QAYE01000008">
    <property type="protein sequence ID" value="PTW45018.1"/>
    <property type="molecule type" value="Genomic_DNA"/>
</dbReference>
<dbReference type="PROSITE" id="PS50885">
    <property type="entry name" value="HAMP"/>
    <property type="match status" value="1"/>
</dbReference>
<dbReference type="SUPFAM" id="SSF55874">
    <property type="entry name" value="ATPase domain of HSP90 chaperone/DNA topoisomerase II/histidine kinase"/>
    <property type="match status" value="1"/>
</dbReference>
<comment type="subcellular location">
    <subcellularLocation>
        <location evidence="2">Membrane</location>
    </subcellularLocation>
</comment>
<reference evidence="14 15" key="1">
    <citation type="submission" date="2018-04" db="EMBL/GenBank/DDBJ databases">
        <title>Genomic Encyclopedia of Type Strains, Phase III (KMG-III): the genomes of soil and plant-associated and newly described type strains.</title>
        <authorList>
            <person name="Whitman W."/>
        </authorList>
    </citation>
    <scope>NUCLEOTIDE SEQUENCE [LARGE SCALE GENOMIC DNA]</scope>
    <source>
        <strain evidence="14 15">MA-olki</strain>
    </source>
</reference>
<dbReference type="RefSeq" id="WP_107955202.1">
    <property type="nucleotide sequence ID" value="NZ_QAYE01000008.1"/>
</dbReference>
<dbReference type="InterPro" id="IPR036890">
    <property type="entry name" value="HATPase_C_sf"/>
</dbReference>
<dbReference type="InterPro" id="IPR005467">
    <property type="entry name" value="His_kinase_dom"/>
</dbReference>
<dbReference type="Pfam" id="PF02518">
    <property type="entry name" value="HATPase_c"/>
    <property type="match status" value="1"/>
</dbReference>
<dbReference type="Gene3D" id="1.10.287.130">
    <property type="match status" value="1"/>
</dbReference>
<evidence type="ECO:0000313" key="15">
    <source>
        <dbReference type="Proteomes" id="UP000244013"/>
    </source>
</evidence>